<protein>
    <submittedName>
        <fullName evidence="2">Uncharacterized protein</fullName>
    </submittedName>
</protein>
<reference evidence="2" key="1">
    <citation type="journal article" date="2014" name="Front. Microbiol.">
        <title>High frequency of phylogenetically diverse reductive dehalogenase-homologous genes in deep subseafloor sedimentary metagenomes.</title>
        <authorList>
            <person name="Kawai M."/>
            <person name="Futagami T."/>
            <person name="Toyoda A."/>
            <person name="Takaki Y."/>
            <person name="Nishi S."/>
            <person name="Hori S."/>
            <person name="Arai W."/>
            <person name="Tsubouchi T."/>
            <person name="Morono Y."/>
            <person name="Uchiyama I."/>
            <person name="Ito T."/>
            <person name="Fujiyama A."/>
            <person name="Inagaki F."/>
            <person name="Takami H."/>
        </authorList>
    </citation>
    <scope>NUCLEOTIDE SEQUENCE</scope>
    <source>
        <strain evidence="2">Expedition CK06-06</strain>
    </source>
</reference>
<sequence length="84" mass="8876">MPLLPGSDSASQSLAERRLSSARSASSDAAPPWWLSLWNSRILGSGVMPVNRMEALGDTGRPWGLPAQALMGASKNAEKVVVTQ</sequence>
<dbReference type="AlphaFoldDB" id="X1NUZ3"/>
<name>X1NUZ3_9ZZZZ</name>
<proteinExistence type="predicted"/>
<comment type="caution">
    <text evidence="2">The sequence shown here is derived from an EMBL/GenBank/DDBJ whole genome shotgun (WGS) entry which is preliminary data.</text>
</comment>
<evidence type="ECO:0000313" key="2">
    <source>
        <dbReference type="EMBL" id="GAI47438.1"/>
    </source>
</evidence>
<evidence type="ECO:0000256" key="1">
    <source>
        <dbReference type="SAM" id="MobiDB-lite"/>
    </source>
</evidence>
<gene>
    <name evidence="2" type="ORF">S06H3_59138</name>
</gene>
<dbReference type="EMBL" id="BARV01038373">
    <property type="protein sequence ID" value="GAI47438.1"/>
    <property type="molecule type" value="Genomic_DNA"/>
</dbReference>
<feature type="region of interest" description="Disordered" evidence="1">
    <location>
        <begin position="1"/>
        <end position="29"/>
    </location>
</feature>
<organism evidence="2">
    <name type="scientific">marine sediment metagenome</name>
    <dbReference type="NCBI Taxonomy" id="412755"/>
    <lineage>
        <taxon>unclassified sequences</taxon>
        <taxon>metagenomes</taxon>
        <taxon>ecological metagenomes</taxon>
    </lineage>
</organism>
<accession>X1NUZ3</accession>